<dbReference type="EMBL" id="JACHGY010000001">
    <property type="protein sequence ID" value="MBB6428990.1"/>
    <property type="molecule type" value="Genomic_DNA"/>
</dbReference>
<keyword evidence="4 5" id="KW-0067">ATP-binding</keyword>
<dbReference type="InterPro" id="IPR011761">
    <property type="entry name" value="ATP-grasp"/>
</dbReference>
<evidence type="ECO:0000256" key="1">
    <source>
        <dbReference type="ARBA" id="ARBA00022598"/>
    </source>
</evidence>
<proteinExistence type="inferred from homology"/>
<dbReference type="InterPro" id="IPR011054">
    <property type="entry name" value="Rudment_hybrid_motif"/>
</dbReference>
<keyword evidence="9" id="KW-1185">Reference proteome</keyword>
<dbReference type="Pfam" id="PF22660">
    <property type="entry name" value="RS_preATP-grasp-like"/>
    <property type="match status" value="1"/>
</dbReference>
<dbReference type="InterPro" id="IPR003135">
    <property type="entry name" value="ATP-grasp_carboxylate-amine"/>
</dbReference>
<feature type="binding site" evidence="5">
    <location>
        <position position="213"/>
    </location>
    <ligand>
        <name>ATP</name>
        <dbReference type="ChEBI" id="CHEBI:30616"/>
    </ligand>
</feature>
<dbReference type="RefSeq" id="WP_184676592.1">
    <property type="nucleotide sequence ID" value="NZ_JACHGY010000001.1"/>
</dbReference>
<protein>
    <recommendedName>
        <fullName evidence="5 6">N5-carboxyaminoimidazole ribonucleotide synthase</fullName>
        <shortName evidence="5 6">N5-CAIR synthase</shortName>
        <ecNumber evidence="5 6">6.3.4.18</ecNumber>
    </recommendedName>
    <alternativeName>
        <fullName evidence="5 6">5-(carboxyamino)imidazole ribonucleotide synthetase</fullName>
    </alternativeName>
</protein>
<dbReference type="HAMAP" id="MF_01928">
    <property type="entry name" value="PurK"/>
    <property type="match status" value="1"/>
</dbReference>
<evidence type="ECO:0000259" key="7">
    <source>
        <dbReference type="PROSITE" id="PS50975"/>
    </source>
</evidence>
<dbReference type="NCBIfam" id="NF004675">
    <property type="entry name" value="PRK06019.1-1"/>
    <property type="match status" value="1"/>
</dbReference>
<dbReference type="NCBIfam" id="NF004677">
    <property type="entry name" value="PRK06019.1-3"/>
    <property type="match status" value="1"/>
</dbReference>
<dbReference type="Proteomes" id="UP000541810">
    <property type="component" value="Unassembled WGS sequence"/>
</dbReference>
<feature type="binding site" evidence="5">
    <location>
        <position position="107"/>
    </location>
    <ligand>
        <name>ATP</name>
        <dbReference type="ChEBI" id="CHEBI:30616"/>
    </ligand>
</feature>
<feature type="binding site" evidence="5">
    <location>
        <begin position="152"/>
        <end position="158"/>
    </location>
    <ligand>
        <name>ATP</name>
        <dbReference type="ChEBI" id="CHEBI:30616"/>
    </ligand>
</feature>
<dbReference type="SUPFAM" id="SSF51246">
    <property type="entry name" value="Rudiment single hybrid motif"/>
    <property type="match status" value="1"/>
</dbReference>
<name>A0A7X0H4A2_9BACT</name>
<dbReference type="InterPro" id="IPR013815">
    <property type="entry name" value="ATP_grasp_subdomain_1"/>
</dbReference>
<dbReference type="InterPro" id="IPR040686">
    <property type="entry name" value="PurK_C"/>
</dbReference>
<comment type="caution">
    <text evidence="8">The sequence shown here is derived from an EMBL/GenBank/DDBJ whole genome shotgun (WGS) entry which is preliminary data.</text>
</comment>
<dbReference type="PANTHER" id="PTHR11609:SF5">
    <property type="entry name" value="PHOSPHORIBOSYLAMINOIMIDAZOLE CARBOXYLASE"/>
    <property type="match status" value="1"/>
</dbReference>
<comment type="similarity">
    <text evidence="5 6">Belongs to the PurK/PurT family.</text>
</comment>
<dbReference type="GO" id="GO:0005524">
    <property type="term" value="F:ATP binding"/>
    <property type="evidence" value="ECO:0007669"/>
    <property type="project" value="UniProtKB-UniRule"/>
</dbReference>
<dbReference type="Gene3D" id="3.30.1490.20">
    <property type="entry name" value="ATP-grasp fold, A domain"/>
    <property type="match status" value="1"/>
</dbReference>
<dbReference type="GO" id="GO:0005829">
    <property type="term" value="C:cytosol"/>
    <property type="evidence" value="ECO:0007669"/>
    <property type="project" value="TreeGrafter"/>
</dbReference>
<evidence type="ECO:0000256" key="3">
    <source>
        <dbReference type="ARBA" id="ARBA00022755"/>
    </source>
</evidence>
<dbReference type="Pfam" id="PF02222">
    <property type="entry name" value="ATP-grasp"/>
    <property type="match status" value="1"/>
</dbReference>
<comment type="function">
    <text evidence="6">Catalyzes the ATP-dependent conversion of 5-aminoimidazole ribonucleotide (AIR) and HCO(3)- to N5-carboxyaminoimidazole ribonucleotide (N5-CAIR).</text>
</comment>
<feature type="binding site" evidence="5">
    <location>
        <position position="190"/>
    </location>
    <ligand>
        <name>ATP</name>
        <dbReference type="ChEBI" id="CHEBI:30616"/>
    </ligand>
</feature>
<comment type="subunit">
    <text evidence="5 6">Homodimer.</text>
</comment>
<dbReference type="Gene3D" id="3.30.470.20">
    <property type="entry name" value="ATP-grasp fold, B domain"/>
    <property type="match status" value="1"/>
</dbReference>
<dbReference type="InterPro" id="IPR016185">
    <property type="entry name" value="PreATP-grasp_dom_sf"/>
</dbReference>
<dbReference type="GO" id="GO:0034028">
    <property type="term" value="F:5-(carboxyamino)imidazole ribonucleotide synthase activity"/>
    <property type="evidence" value="ECO:0007669"/>
    <property type="project" value="UniProtKB-UniRule"/>
</dbReference>
<accession>A0A7X0H4A2</accession>
<dbReference type="SUPFAM" id="SSF56059">
    <property type="entry name" value="Glutathione synthetase ATP-binding domain-like"/>
    <property type="match status" value="1"/>
</dbReference>
<dbReference type="EC" id="6.3.4.18" evidence="5 6"/>
<keyword evidence="2 5" id="KW-0547">Nucleotide-binding</keyword>
<dbReference type="SUPFAM" id="SSF52440">
    <property type="entry name" value="PreATP-grasp domain"/>
    <property type="match status" value="1"/>
</dbReference>
<dbReference type="Pfam" id="PF17769">
    <property type="entry name" value="PurK_C"/>
    <property type="match status" value="1"/>
</dbReference>
<comment type="pathway">
    <text evidence="5 6">Purine metabolism; IMP biosynthesis via de novo pathway; 5-amino-1-(5-phospho-D-ribosyl)imidazole-4-carboxylate from 5-amino-1-(5-phospho-D-ribosyl)imidazole (N5-CAIR route): step 1/2.</text>
</comment>
<evidence type="ECO:0000313" key="8">
    <source>
        <dbReference type="EMBL" id="MBB6428990.1"/>
    </source>
</evidence>
<evidence type="ECO:0000256" key="4">
    <source>
        <dbReference type="ARBA" id="ARBA00022840"/>
    </source>
</evidence>
<keyword evidence="3 5" id="KW-0658">Purine biosynthesis</keyword>
<dbReference type="NCBIfam" id="NF004676">
    <property type="entry name" value="PRK06019.1-2"/>
    <property type="match status" value="1"/>
</dbReference>
<dbReference type="Gene3D" id="3.40.50.20">
    <property type="match status" value="1"/>
</dbReference>
<organism evidence="8 9">
    <name type="scientific">Algisphaera agarilytica</name>
    <dbReference type="NCBI Taxonomy" id="1385975"/>
    <lineage>
        <taxon>Bacteria</taxon>
        <taxon>Pseudomonadati</taxon>
        <taxon>Planctomycetota</taxon>
        <taxon>Phycisphaerae</taxon>
        <taxon>Phycisphaerales</taxon>
        <taxon>Phycisphaeraceae</taxon>
        <taxon>Algisphaera</taxon>
    </lineage>
</organism>
<dbReference type="NCBIfam" id="NF004679">
    <property type="entry name" value="PRK06019.1-5"/>
    <property type="match status" value="1"/>
</dbReference>
<evidence type="ECO:0000313" key="9">
    <source>
        <dbReference type="Proteomes" id="UP000541810"/>
    </source>
</evidence>
<dbReference type="FunFam" id="3.30.1490.20:FF:000015">
    <property type="entry name" value="N5-carboxyaminoimidazole ribonucleotide synthase"/>
    <property type="match status" value="1"/>
</dbReference>
<sequence>MATPIPQGSTLGMLGGGQLGRMFADAAHALGYRVHVYCPEDNCPAAQAADEHTNAPYDDLDAVSRFAESVAVVTYEFENVPAATAAACAAHAPVRPGENVLRVAQDRIREKTTLREHGIPVGPFAPVKSEIDLHQAMQAIGLPGVLKTSGGGYDGKGQRILRSIADATYAWEDLGRVPCVYEAMIDFEQEVSIVAARSVDGGVQCFGPIANTHRNHILDVSVVPSGAPEKVEEQAVAIATQVMNGLDVVGVLCVEFFQTRDGRMLVNELAPRPHNSGHLTIEAFNASQFEQQVRTICGLPVAPLERKSPAAMANLLGDLWPAEGGDPDWSAIDGEHMHLHLYGKAAARPGRKMGHLTALARTPHEAIRDAVEARTRLAPRNPLSPD</sequence>
<dbReference type="PROSITE" id="PS50975">
    <property type="entry name" value="ATP_GRASP"/>
    <property type="match status" value="1"/>
</dbReference>
<dbReference type="PANTHER" id="PTHR11609">
    <property type="entry name" value="PURINE BIOSYNTHESIS PROTEIN 6/7, PUR6/7"/>
    <property type="match status" value="1"/>
</dbReference>
<feature type="binding site" evidence="5">
    <location>
        <position position="147"/>
    </location>
    <ligand>
        <name>ATP</name>
        <dbReference type="ChEBI" id="CHEBI:30616"/>
    </ligand>
</feature>
<comment type="catalytic activity">
    <reaction evidence="5 6">
        <text>5-amino-1-(5-phospho-beta-D-ribosyl)imidazole + hydrogencarbonate + ATP = 5-carboxyamino-1-(5-phospho-D-ribosyl)imidazole + ADP + phosphate + 2 H(+)</text>
        <dbReference type="Rhea" id="RHEA:19317"/>
        <dbReference type="ChEBI" id="CHEBI:15378"/>
        <dbReference type="ChEBI" id="CHEBI:17544"/>
        <dbReference type="ChEBI" id="CHEBI:30616"/>
        <dbReference type="ChEBI" id="CHEBI:43474"/>
        <dbReference type="ChEBI" id="CHEBI:58730"/>
        <dbReference type="ChEBI" id="CHEBI:137981"/>
        <dbReference type="ChEBI" id="CHEBI:456216"/>
        <dbReference type="EC" id="6.3.4.18"/>
    </reaction>
</comment>
<dbReference type="AlphaFoldDB" id="A0A7X0H4A2"/>
<dbReference type="GO" id="GO:0006189">
    <property type="term" value="P:'de novo' IMP biosynthetic process"/>
    <property type="evidence" value="ECO:0007669"/>
    <property type="project" value="UniProtKB-UniRule"/>
</dbReference>
<dbReference type="InterPro" id="IPR005875">
    <property type="entry name" value="PurK"/>
</dbReference>
<evidence type="ECO:0000256" key="6">
    <source>
        <dbReference type="RuleBase" id="RU361200"/>
    </source>
</evidence>
<dbReference type="GO" id="GO:0004638">
    <property type="term" value="F:phosphoribosylaminoimidazole carboxylase activity"/>
    <property type="evidence" value="ECO:0007669"/>
    <property type="project" value="InterPro"/>
</dbReference>
<dbReference type="GO" id="GO:0046872">
    <property type="term" value="F:metal ion binding"/>
    <property type="evidence" value="ECO:0007669"/>
    <property type="project" value="InterPro"/>
</dbReference>
<gene>
    <name evidence="5 6" type="primary">purK</name>
    <name evidence="8" type="ORF">HNQ40_000796</name>
</gene>
<keyword evidence="1 5" id="KW-0436">Ligase</keyword>
<comment type="function">
    <text evidence="5">Catalyzes the ATP-dependent conversion of 5-aminoimidazole ribonucleotide (AIR) and HCO(3)(-) to N5-carboxyaminoimidazole ribonucleotide (N5-CAIR).</text>
</comment>
<dbReference type="FunFam" id="3.40.50.20:FF:000016">
    <property type="entry name" value="N5-carboxyaminoimidazole ribonucleotide synthase"/>
    <property type="match status" value="1"/>
</dbReference>
<feature type="binding site" evidence="5">
    <location>
        <begin position="267"/>
        <end position="268"/>
    </location>
    <ligand>
        <name>ATP</name>
        <dbReference type="ChEBI" id="CHEBI:30616"/>
    </ligand>
</feature>
<reference evidence="8 9" key="1">
    <citation type="submission" date="2020-08" db="EMBL/GenBank/DDBJ databases">
        <title>Genomic Encyclopedia of Type Strains, Phase IV (KMG-IV): sequencing the most valuable type-strain genomes for metagenomic binning, comparative biology and taxonomic classification.</title>
        <authorList>
            <person name="Goeker M."/>
        </authorList>
    </citation>
    <scope>NUCLEOTIDE SEQUENCE [LARGE SCALE GENOMIC DNA]</scope>
    <source>
        <strain evidence="8 9">DSM 103725</strain>
    </source>
</reference>
<feature type="binding site" evidence="5">
    <location>
        <begin position="182"/>
        <end position="185"/>
    </location>
    <ligand>
        <name>ATP</name>
        <dbReference type="ChEBI" id="CHEBI:30616"/>
    </ligand>
</feature>
<feature type="domain" description="ATP-grasp" evidence="7">
    <location>
        <begin position="111"/>
        <end position="297"/>
    </location>
</feature>
<dbReference type="UniPathway" id="UPA00074">
    <property type="reaction ID" value="UER00942"/>
</dbReference>
<dbReference type="InterPro" id="IPR054350">
    <property type="entry name" value="PurT/PurK_preATP-grasp"/>
</dbReference>
<evidence type="ECO:0000256" key="5">
    <source>
        <dbReference type="HAMAP-Rule" id="MF_01928"/>
    </source>
</evidence>
<evidence type="ECO:0000256" key="2">
    <source>
        <dbReference type="ARBA" id="ARBA00022741"/>
    </source>
</evidence>
<dbReference type="NCBIfam" id="TIGR01161">
    <property type="entry name" value="purK"/>
    <property type="match status" value="1"/>
</dbReference>